<evidence type="ECO:0000256" key="5">
    <source>
        <dbReference type="SAM" id="MobiDB-lite"/>
    </source>
</evidence>
<dbReference type="NCBIfam" id="TIGR03696">
    <property type="entry name" value="Rhs_assc_core"/>
    <property type="match status" value="1"/>
</dbReference>
<accession>A0ABW1CY55</accession>
<dbReference type="Gene3D" id="2.180.10.10">
    <property type="entry name" value="RHS repeat-associated core"/>
    <property type="match status" value="2"/>
</dbReference>
<name>A0ABW1CY55_9ACTN</name>
<evidence type="ECO:0000259" key="6">
    <source>
        <dbReference type="PROSITE" id="PS51459"/>
    </source>
</evidence>
<feature type="compositionally biased region" description="Basic and acidic residues" evidence="5">
    <location>
        <begin position="1888"/>
        <end position="1915"/>
    </location>
</feature>
<gene>
    <name evidence="7" type="ORF">ACFPZ3_42895</name>
</gene>
<dbReference type="RefSeq" id="WP_379520116.1">
    <property type="nucleotide sequence ID" value="NZ_JBHSPA010000055.1"/>
</dbReference>
<evidence type="ECO:0000256" key="3">
    <source>
        <dbReference type="ARBA" id="ARBA00022737"/>
    </source>
</evidence>
<dbReference type="InterPro" id="IPR050708">
    <property type="entry name" value="T6SS_VgrG/RHS"/>
</dbReference>
<dbReference type="Pfam" id="PF05593">
    <property type="entry name" value="RHS_repeat"/>
    <property type="match status" value="1"/>
</dbReference>
<dbReference type="InterPro" id="IPR053737">
    <property type="entry name" value="Type_II_TA_Toxin"/>
</dbReference>
<comment type="caution">
    <text evidence="7">The sequence shown here is derived from an EMBL/GenBank/DDBJ whole genome shotgun (WGS) entry which is preliminary data.</text>
</comment>
<keyword evidence="3" id="KW-0677">Repeat</keyword>
<evidence type="ECO:0000256" key="2">
    <source>
        <dbReference type="ARBA" id="ARBA00022525"/>
    </source>
</evidence>
<dbReference type="InterPro" id="IPR003587">
    <property type="entry name" value="Hint_dom_N"/>
</dbReference>
<comment type="subcellular location">
    <subcellularLocation>
        <location evidence="1">Secreted</location>
    </subcellularLocation>
</comment>
<dbReference type="InterPro" id="IPR006530">
    <property type="entry name" value="YD"/>
</dbReference>
<dbReference type="PANTHER" id="PTHR32305:SF17">
    <property type="entry name" value="TRNA NUCLEASE WAPA"/>
    <property type="match status" value="1"/>
</dbReference>
<dbReference type="SUPFAM" id="SSF51294">
    <property type="entry name" value="Hedgehog/intein (Hint) domain"/>
    <property type="match status" value="1"/>
</dbReference>
<proteinExistence type="predicted"/>
<dbReference type="PANTHER" id="PTHR32305">
    <property type="match status" value="1"/>
</dbReference>
<protein>
    <submittedName>
        <fullName evidence="7">RHS repeat-associated core domain-containing protein</fullName>
    </submittedName>
</protein>
<dbReference type="SMART" id="SM00306">
    <property type="entry name" value="HintN"/>
    <property type="match status" value="1"/>
</dbReference>
<dbReference type="Pfam" id="PF07591">
    <property type="entry name" value="PT-HINT"/>
    <property type="match status" value="1"/>
</dbReference>
<dbReference type="InterPro" id="IPR022385">
    <property type="entry name" value="Rhs_assc_core"/>
</dbReference>
<evidence type="ECO:0000313" key="8">
    <source>
        <dbReference type="Proteomes" id="UP001596058"/>
    </source>
</evidence>
<dbReference type="NCBIfam" id="TIGR01643">
    <property type="entry name" value="YD_repeat_2x"/>
    <property type="match status" value="2"/>
</dbReference>
<dbReference type="CDD" id="cd00081">
    <property type="entry name" value="Hint"/>
    <property type="match status" value="1"/>
</dbReference>
<dbReference type="InterPro" id="IPR003812">
    <property type="entry name" value="Fido"/>
</dbReference>
<dbReference type="Gene3D" id="1.20.120.1870">
    <property type="entry name" value="Fic/DOC protein, Fido domain"/>
    <property type="match status" value="1"/>
</dbReference>
<dbReference type="InterPro" id="IPR003284">
    <property type="entry name" value="Sal_SpvB"/>
</dbReference>
<dbReference type="Pfam" id="PF03534">
    <property type="entry name" value="SpvB"/>
    <property type="match status" value="1"/>
</dbReference>
<keyword evidence="2" id="KW-0964">Secreted</keyword>
<evidence type="ECO:0000256" key="4">
    <source>
        <dbReference type="ARBA" id="ARBA00023026"/>
    </source>
</evidence>
<organism evidence="7 8">
    <name type="scientific">Nonomuraea insulae</name>
    <dbReference type="NCBI Taxonomy" id="1616787"/>
    <lineage>
        <taxon>Bacteria</taxon>
        <taxon>Bacillati</taxon>
        <taxon>Actinomycetota</taxon>
        <taxon>Actinomycetes</taxon>
        <taxon>Streptosporangiales</taxon>
        <taxon>Streptosporangiaceae</taxon>
        <taxon>Nonomuraea</taxon>
    </lineage>
</organism>
<dbReference type="InterPro" id="IPR031325">
    <property type="entry name" value="RHS_repeat"/>
</dbReference>
<feature type="compositionally biased region" description="Basic residues" evidence="5">
    <location>
        <begin position="1875"/>
        <end position="1887"/>
    </location>
</feature>
<sequence>MRGRGLRVWLVALVVGLATLVLISSVGVPDQLIQQAAAAAPDPEQSVDARPVPDQKVAKGAEGSTRKVTPSKPVWPKPGRAEVSVPAVGKLAEAGALPVRVGQVAGGGPDKVSVETLAPETAAKLGGVGVAARLVRADGGTAPGKVRASFSYAGFRDAYGGQFATRLQVVRLAACAVAVPRPRSCVVRPTVVSSTNDVKAGTLTAEVEAAPVGAAEAAVKPPAPGKNPKADAAKAAKAALAAQSAAGSVYLLAGNLTGPDGNWGATDLKPSGTWQAGTSGGGFDYDVPLPEPPSVAGNGPDLSLQYDASSVDGQGDWTNNQSSAVGAGWDLSTGFIERRFRRCEVTTFYDESAELIWVAEEAGKFGRALCWESPDENVAGADRTQSELVLSAGGRSAQLIKTKAGAWKTVPDFGWKIEQVAGGAGGNAYWKITDQEGQVWRFGSTTDAQWQVPYVGDEVGEPCYARYRDNFIPPTCTGVWRWNLDQEVDRNENVIDYSYTKESNYFCLPSCIDEVYEVLPYDRGGFLASVAWGHNTQVAASAPTARMTFYTDPRSGDDVPTDLLCEEQAGCDNDAIAFYTDQELISLETESRNPTSGAWDLVDQLDFTHTWVYQRTDQGLPWDAAMWLDTVQHSGLAAEPAVTLPPLDFDAVMLAGRMDYSNNSDWEDQLSWRMVPRIAAIKNGMGGRVQVTYGQADPCGGGKGRDGSNYMSDQVGDCYQVDMGSDPEGGFEAWTRYYKQLATKVVERDMVGGSPDMVNTYEFLGSPRWTNPVQIAEPNLAPDGSDWRGYGQVRTVQGSGSDPAGYSVTTRTFLRGTGGTVTDFDGTAVTDTTLLQGQVLQEQTWQMTALSPRAYAEVDSTRWEYTLASTGTGPAGQNPAYVLQTRERSRQKVTGGTWRYTDERTHHNADGLPDRVNDYGQDGVATDNSCTSTSYARNADTGQWLINFSSVVEKRSGDDCAAGTLVGRTIMLYDAGTDPATNKPSDGNPTEVRSYAAASTISTSKATYDDYGRTLTATDPLGKTSTTTYTPAVGWPKDGITVKNTLGHTATTRVSHTLGEPTAETDVNGKTTETDYDGLGRTVALWKPGQPRSGGTPSATASYDIDFDGWHGQPTEPIKTTVKQLLTGSGTAAKWTTSHSYEDGLGRTRESQTASPSSGRIVIATTYNARGLAEAVSEPVHNSGEPGSGLLNPALTSLPQWTKTVYDGQERATAAIAYHQGTELRRTTTAYPGGDRTEVTPPVGGKTATITDAFDRVVKVEEWSDATNHADTTYGYDLSNNLTKMTDANGNVRTYTYDWLNRQTAATDPDAGSSNNGYDAASRQIWGIDGNGQKVSTVYDDLGRRTSQWAGEPNTGTKLAEWSYDTVAKGQPSASIRYTGGQAYSQAVTAYDADYRPTSNKITIPASEGALAGDYTFTSAYDAAGNLREQGVPAAGGLPAEKLTHSYTDLGLTKGTTSDLGGFTYLKDTTFTATGKIETRLLGGNGQIKRVLERDATTDWLSRVSTQTKTDTTTPDTVQDDRYSYNIAGNITRVLDAASAIPGTTDGQSECFTYDGLLRLKTAYTTTASSCTGTADAQGLDPYSQAYGYDKVGNITTLTDNGQTATYTYPTPGANAVRPNAVTSIARPSGTDTYAYDSKGQLTARTVGGKQGTFGWTQLGQLTQATIDGQQTGMVYDPAGERLIRRDPDAGTTLYLGPMELRLAGGQVTGKRYYSSADGDLVAMRDANGVTWMLAGMHGSTQLAVNDSTGTVSRERYLPFGQRRGGDDLPFTDRGFLGKTEDASTGLTYLGARYYDPAIAKFISTDPELDLRTPEWANPYSYAANNPIDQSDPDGRRVEAGGGSSDKSYGYSRDKNRPNANQNFAETHNANGAKKTARERKIHKKRIQRNEKSRKRESIKNNLPDTRRDALRKQTDLDLRSARDHLPGGDDRMGVPGVNKPIRNVPIGSIKLPNLKIPPYVSKTRPCNSFVAGTKVLMADGTSKAIEKVAIGDAVMATDPEANMTSAKAVMAVIVGEGRKKLAELTVQGSTESGKRAAGDNRSVGTVIATEEHPFWAPDLRKWVNAGDLQPGMWLRTSAGTHIQVTAIKEWTAIQRVHNVTVADLHTYYVLAGQTPVLVHNSSCPLTGGFKVGVSPDEIADINRGFGGETLLSGSPTNTLANANRYNSFWDKSAVVIRDIAGSHMFNNGNKRTAQATVEQLMQRNGVTSGPTSADLRRVIDRVGKGQLHDVSDISAALRGY</sequence>
<evidence type="ECO:0000256" key="1">
    <source>
        <dbReference type="ARBA" id="ARBA00004613"/>
    </source>
</evidence>
<feature type="domain" description="Fido" evidence="6">
    <location>
        <begin position="2089"/>
        <end position="2240"/>
    </location>
</feature>
<dbReference type="Pfam" id="PF25023">
    <property type="entry name" value="TEN_YD-shell"/>
    <property type="match status" value="1"/>
</dbReference>
<keyword evidence="4" id="KW-0843">Virulence</keyword>
<reference evidence="8" key="1">
    <citation type="journal article" date="2019" name="Int. J. Syst. Evol. Microbiol.">
        <title>The Global Catalogue of Microorganisms (GCM) 10K type strain sequencing project: providing services to taxonomists for standard genome sequencing and annotation.</title>
        <authorList>
            <consortium name="The Broad Institute Genomics Platform"/>
            <consortium name="The Broad Institute Genome Sequencing Center for Infectious Disease"/>
            <person name="Wu L."/>
            <person name="Ma J."/>
        </authorList>
    </citation>
    <scope>NUCLEOTIDE SEQUENCE [LARGE SCALE GENOMIC DNA]</scope>
    <source>
        <strain evidence="8">CCUG 53903</strain>
    </source>
</reference>
<feature type="region of interest" description="Disordered" evidence="5">
    <location>
        <begin position="39"/>
        <end position="80"/>
    </location>
</feature>
<dbReference type="Proteomes" id="UP001596058">
    <property type="component" value="Unassembled WGS sequence"/>
</dbReference>
<feature type="compositionally biased region" description="Polar residues" evidence="5">
    <location>
        <begin position="1858"/>
        <end position="1870"/>
    </location>
</feature>
<feature type="region of interest" description="Disordered" evidence="5">
    <location>
        <begin position="1822"/>
        <end position="1915"/>
    </location>
</feature>
<dbReference type="InterPro" id="IPR036844">
    <property type="entry name" value="Hint_dom_sf"/>
</dbReference>
<dbReference type="Gene3D" id="2.170.16.10">
    <property type="entry name" value="Hedgehog/Intein (Hint) domain"/>
    <property type="match status" value="1"/>
</dbReference>
<evidence type="ECO:0000313" key="7">
    <source>
        <dbReference type="EMBL" id="MFC5830642.1"/>
    </source>
</evidence>
<dbReference type="EMBL" id="JBHSPA010000055">
    <property type="protein sequence ID" value="MFC5830642.1"/>
    <property type="molecule type" value="Genomic_DNA"/>
</dbReference>
<keyword evidence="8" id="KW-1185">Reference proteome</keyword>
<dbReference type="PROSITE" id="PS51459">
    <property type="entry name" value="FIDO"/>
    <property type="match status" value="1"/>
</dbReference>
<dbReference type="InterPro" id="IPR056823">
    <property type="entry name" value="TEN-like_YD-shell"/>
</dbReference>